<name>M5U7U0_9BACT</name>
<reference evidence="1 2" key="1">
    <citation type="journal article" date="2013" name="Mar. Genomics">
        <title>Expression of sulfatases in Rhodopirellula baltica and the diversity of sulfatases in the genus Rhodopirellula.</title>
        <authorList>
            <person name="Wegner C.E."/>
            <person name="Richter-Heitmann T."/>
            <person name="Klindworth A."/>
            <person name="Klockow C."/>
            <person name="Richter M."/>
            <person name="Achstetter T."/>
            <person name="Glockner F.O."/>
            <person name="Harder J."/>
        </authorList>
    </citation>
    <scope>NUCLEOTIDE SEQUENCE [LARGE SCALE GENOMIC DNA]</scope>
    <source>
        <strain evidence="1 2">SM41</strain>
    </source>
</reference>
<comment type="caution">
    <text evidence="1">The sequence shown here is derived from an EMBL/GenBank/DDBJ whole genome shotgun (WGS) entry which is preliminary data.</text>
</comment>
<dbReference type="Proteomes" id="UP000011885">
    <property type="component" value="Unassembled WGS sequence"/>
</dbReference>
<dbReference type="AlphaFoldDB" id="M5U7U0"/>
<organism evidence="1 2">
    <name type="scientific">Rhodopirellula sallentina SM41</name>
    <dbReference type="NCBI Taxonomy" id="1263870"/>
    <lineage>
        <taxon>Bacteria</taxon>
        <taxon>Pseudomonadati</taxon>
        <taxon>Planctomycetota</taxon>
        <taxon>Planctomycetia</taxon>
        <taxon>Pirellulales</taxon>
        <taxon>Pirellulaceae</taxon>
        <taxon>Rhodopirellula</taxon>
    </lineage>
</organism>
<proteinExistence type="predicted"/>
<sequence>MKYLRKFDTPVFSTIQQKAAIFCGTTLHPEALAMVETGALPAFLLD</sequence>
<evidence type="ECO:0000313" key="2">
    <source>
        <dbReference type="Proteomes" id="UP000011885"/>
    </source>
</evidence>
<dbReference type="EMBL" id="ANOH01000086">
    <property type="protein sequence ID" value="EMI57532.1"/>
    <property type="molecule type" value="Genomic_DNA"/>
</dbReference>
<protein>
    <submittedName>
        <fullName evidence="1">Uncharacterized protein</fullName>
    </submittedName>
</protein>
<gene>
    <name evidence="1" type="ORF">RSSM_01027</name>
</gene>
<dbReference type="PATRIC" id="fig|1263870.3.peg.1117"/>
<evidence type="ECO:0000313" key="1">
    <source>
        <dbReference type="EMBL" id="EMI57532.1"/>
    </source>
</evidence>
<keyword evidence="2" id="KW-1185">Reference proteome</keyword>
<accession>M5U7U0</accession>